<evidence type="ECO:0000259" key="1">
    <source>
        <dbReference type="Pfam" id="PF14214"/>
    </source>
</evidence>
<sequence length="52" mass="5647">MGIEEAVSRGDVIASSIGARIVLPSSFTGGRRYMFNNCQDAMAICKKYGYPD</sequence>
<protein>
    <submittedName>
        <fullName evidence="2">ATP-dependent DNA helicase PIF1</fullName>
    </submittedName>
</protein>
<evidence type="ECO:0000313" key="3">
    <source>
        <dbReference type="Proteomes" id="UP000265520"/>
    </source>
</evidence>
<dbReference type="AlphaFoldDB" id="A0A392QSU8"/>
<dbReference type="GO" id="GO:0004386">
    <property type="term" value="F:helicase activity"/>
    <property type="evidence" value="ECO:0007669"/>
    <property type="project" value="UniProtKB-KW"/>
</dbReference>
<dbReference type="Pfam" id="PF14214">
    <property type="entry name" value="Helitron_like_N"/>
    <property type="match status" value="1"/>
</dbReference>
<keyword evidence="2" id="KW-0547">Nucleotide-binding</keyword>
<keyword evidence="2" id="KW-0067">ATP-binding</keyword>
<dbReference type="InterPro" id="IPR025476">
    <property type="entry name" value="Helitron_helicase-like"/>
</dbReference>
<feature type="non-terminal residue" evidence="2">
    <location>
        <position position="52"/>
    </location>
</feature>
<proteinExistence type="predicted"/>
<keyword evidence="2" id="KW-0378">Hydrolase</keyword>
<dbReference type="Proteomes" id="UP000265520">
    <property type="component" value="Unassembled WGS sequence"/>
</dbReference>
<keyword evidence="2" id="KW-0347">Helicase</keyword>
<reference evidence="2 3" key="1">
    <citation type="journal article" date="2018" name="Front. Plant Sci.">
        <title>Red Clover (Trifolium pratense) and Zigzag Clover (T. medium) - A Picture of Genomic Similarities and Differences.</title>
        <authorList>
            <person name="Dluhosova J."/>
            <person name="Istvanek J."/>
            <person name="Nedelnik J."/>
            <person name="Repkova J."/>
        </authorList>
    </citation>
    <scope>NUCLEOTIDE SEQUENCE [LARGE SCALE GENOMIC DNA]</scope>
    <source>
        <strain evidence="3">cv. 10/8</strain>
        <tissue evidence="2">Leaf</tissue>
    </source>
</reference>
<comment type="caution">
    <text evidence="2">The sequence shown here is derived from an EMBL/GenBank/DDBJ whole genome shotgun (WGS) entry which is preliminary data.</text>
</comment>
<organism evidence="2 3">
    <name type="scientific">Trifolium medium</name>
    <dbReference type="NCBI Taxonomy" id="97028"/>
    <lineage>
        <taxon>Eukaryota</taxon>
        <taxon>Viridiplantae</taxon>
        <taxon>Streptophyta</taxon>
        <taxon>Embryophyta</taxon>
        <taxon>Tracheophyta</taxon>
        <taxon>Spermatophyta</taxon>
        <taxon>Magnoliopsida</taxon>
        <taxon>eudicotyledons</taxon>
        <taxon>Gunneridae</taxon>
        <taxon>Pentapetalae</taxon>
        <taxon>rosids</taxon>
        <taxon>fabids</taxon>
        <taxon>Fabales</taxon>
        <taxon>Fabaceae</taxon>
        <taxon>Papilionoideae</taxon>
        <taxon>50 kb inversion clade</taxon>
        <taxon>NPAAA clade</taxon>
        <taxon>Hologalegina</taxon>
        <taxon>IRL clade</taxon>
        <taxon>Trifolieae</taxon>
        <taxon>Trifolium</taxon>
    </lineage>
</organism>
<name>A0A392QSU8_9FABA</name>
<feature type="domain" description="Helitron helicase-like" evidence="1">
    <location>
        <begin position="11"/>
        <end position="52"/>
    </location>
</feature>
<evidence type="ECO:0000313" key="2">
    <source>
        <dbReference type="EMBL" id="MCI27461.1"/>
    </source>
</evidence>
<keyword evidence="3" id="KW-1185">Reference proteome</keyword>
<dbReference type="EMBL" id="LXQA010159398">
    <property type="protein sequence ID" value="MCI27461.1"/>
    <property type="molecule type" value="Genomic_DNA"/>
</dbReference>
<accession>A0A392QSU8</accession>